<dbReference type="EMBL" id="ACNN01000024">
    <property type="protein sequence ID" value="EEN82601.1"/>
    <property type="molecule type" value="Genomic_DNA"/>
</dbReference>
<organism evidence="2 3">
    <name type="scientific">Porphyromonas endodontalis (strain ATCC 35406 / DSM 24491 / JCM 8526 / CCUG 16442 / BCRC 14492 / NCTC 13058 / HG 370)</name>
    <name type="common">Bacteroides endodontalis</name>
    <dbReference type="NCBI Taxonomy" id="553175"/>
    <lineage>
        <taxon>Bacteria</taxon>
        <taxon>Pseudomonadati</taxon>
        <taxon>Bacteroidota</taxon>
        <taxon>Bacteroidia</taxon>
        <taxon>Bacteroidales</taxon>
        <taxon>Porphyromonadaceae</taxon>
        <taxon>Porphyromonas</taxon>
    </lineage>
</organism>
<name>C3JB40_POREA</name>
<dbReference type="RefSeq" id="WP_004334004.1">
    <property type="nucleotide sequence ID" value="NZ_ACNN01000024.1"/>
</dbReference>
<dbReference type="AlphaFoldDB" id="C3JB40"/>
<keyword evidence="3" id="KW-1185">Reference proteome</keyword>
<dbReference type="STRING" id="553175.POREN0001_1482"/>
<keyword evidence="1" id="KW-0472">Membrane</keyword>
<evidence type="ECO:0000313" key="3">
    <source>
        <dbReference type="Proteomes" id="UP000004295"/>
    </source>
</evidence>
<reference evidence="2 3" key="1">
    <citation type="submission" date="2009-04" db="EMBL/GenBank/DDBJ databases">
        <authorList>
            <person name="Sebastian Y."/>
            <person name="Madupu R."/>
            <person name="Durkin A.S."/>
            <person name="Torralba M."/>
            <person name="Methe B."/>
            <person name="Sutton G.G."/>
            <person name="Strausberg R.L."/>
            <person name="Nelson K.E."/>
        </authorList>
    </citation>
    <scope>NUCLEOTIDE SEQUENCE [LARGE SCALE GENOMIC DNA]</scope>
    <source>
        <strain evidence="3">ATCC 35406 / BCRC 14492 / JCM 8526 / NCTC 13058 / HG 370</strain>
    </source>
</reference>
<sequence length="134" mass="15912">MGTNKEQLNYDAEESRSHYTTPEGYFETLEERIMARIDEEPVVLEEQITPPLGKRLVWQRLRPYVYLAASFVLTIGMFRGFRYIRSQHIPSPVIEKEAKLEQEKDTRYYELLAGEYTEESEEANLWFMDANYTD</sequence>
<feature type="transmembrane region" description="Helical" evidence="1">
    <location>
        <begin position="64"/>
        <end position="81"/>
    </location>
</feature>
<evidence type="ECO:0000313" key="2">
    <source>
        <dbReference type="EMBL" id="EEN82601.1"/>
    </source>
</evidence>
<comment type="caution">
    <text evidence="2">The sequence shown here is derived from an EMBL/GenBank/DDBJ whole genome shotgun (WGS) entry which is preliminary data.</text>
</comment>
<proteinExistence type="predicted"/>
<dbReference type="Proteomes" id="UP000004295">
    <property type="component" value="Unassembled WGS sequence"/>
</dbReference>
<evidence type="ECO:0000256" key="1">
    <source>
        <dbReference type="SAM" id="Phobius"/>
    </source>
</evidence>
<keyword evidence="1" id="KW-0812">Transmembrane</keyword>
<protein>
    <submittedName>
        <fullName evidence="2">Uncharacterized protein</fullName>
    </submittedName>
</protein>
<keyword evidence="1" id="KW-1133">Transmembrane helix</keyword>
<gene>
    <name evidence="2" type="ORF">POREN0001_1482</name>
</gene>
<dbReference type="GeneID" id="93364862"/>
<accession>C3JB40</accession>